<evidence type="ECO:0000256" key="3">
    <source>
        <dbReference type="ARBA" id="ARBA00023163"/>
    </source>
</evidence>
<dbReference type="PROSITE" id="PS01117">
    <property type="entry name" value="HTH_MARR_1"/>
    <property type="match status" value="1"/>
</dbReference>
<dbReference type="PANTHER" id="PTHR42756:SF1">
    <property type="entry name" value="TRANSCRIPTIONAL REPRESSOR OF EMRAB OPERON"/>
    <property type="match status" value="1"/>
</dbReference>
<accession>A0A942THE0</accession>
<dbReference type="PRINTS" id="PR00598">
    <property type="entry name" value="HTHMARR"/>
</dbReference>
<dbReference type="GO" id="GO:0003677">
    <property type="term" value="F:DNA binding"/>
    <property type="evidence" value="ECO:0007669"/>
    <property type="project" value="UniProtKB-KW"/>
</dbReference>
<gene>
    <name evidence="5" type="ORF">KHA97_13815</name>
</gene>
<sequence length="150" mass="17341">MKETENLERFVDAVQYVGRMLKRNVRDQASPQGITKTQWFILRHLWKRSCTIGELADKLEVRSSSMSQMIDRMELAGLVQRTTDPQDGRTKIVMLSEAGKNHLEMITNAGVELLSDPFSKFSKEEQQMLVELLERFKSNLSAAFEDKHHK</sequence>
<dbReference type="InterPro" id="IPR011991">
    <property type="entry name" value="ArsR-like_HTH"/>
</dbReference>
<keyword evidence="6" id="KW-1185">Reference proteome</keyword>
<dbReference type="SMART" id="SM00347">
    <property type="entry name" value="HTH_MARR"/>
    <property type="match status" value="1"/>
</dbReference>
<evidence type="ECO:0000256" key="2">
    <source>
        <dbReference type="ARBA" id="ARBA00023125"/>
    </source>
</evidence>
<protein>
    <submittedName>
        <fullName evidence="5">MarR family transcriptional regulator</fullName>
    </submittedName>
</protein>
<dbReference type="CDD" id="cd00090">
    <property type="entry name" value="HTH_ARSR"/>
    <property type="match status" value="1"/>
</dbReference>
<dbReference type="SUPFAM" id="SSF46785">
    <property type="entry name" value="Winged helix' DNA-binding domain"/>
    <property type="match status" value="1"/>
</dbReference>
<keyword evidence="3" id="KW-0804">Transcription</keyword>
<dbReference type="PROSITE" id="PS50995">
    <property type="entry name" value="HTH_MARR_2"/>
    <property type="match status" value="1"/>
</dbReference>
<comment type="caution">
    <text evidence="5">The sequence shown here is derived from an EMBL/GenBank/DDBJ whole genome shotgun (WGS) entry which is preliminary data.</text>
</comment>
<dbReference type="InterPro" id="IPR036388">
    <property type="entry name" value="WH-like_DNA-bd_sf"/>
</dbReference>
<organism evidence="5 6">
    <name type="scientific">Lederbergia citri</name>
    <dbReference type="NCBI Taxonomy" id="2833580"/>
    <lineage>
        <taxon>Bacteria</taxon>
        <taxon>Bacillati</taxon>
        <taxon>Bacillota</taxon>
        <taxon>Bacilli</taxon>
        <taxon>Bacillales</taxon>
        <taxon>Bacillaceae</taxon>
        <taxon>Lederbergia</taxon>
    </lineage>
</organism>
<dbReference type="Gene3D" id="1.10.10.10">
    <property type="entry name" value="Winged helix-like DNA-binding domain superfamily/Winged helix DNA-binding domain"/>
    <property type="match status" value="1"/>
</dbReference>
<feature type="domain" description="HTH marR-type" evidence="4">
    <location>
        <begin position="7"/>
        <end position="138"/>
    </location>
</feature>
<dbReference type="AlphaFoldDB" id="A0A942THE0"/>
<keyword evidence="2" id="KW-0238">DNA-binding</keyword>
<name>A0A942THE0_9BACI</name>
<dbReference type="InterPro" id="IPR000835">
    <property type="entry name" value="HTH_MarR-typ"/>
</dbReference>
<dbReference type="Proteomes" id="UP000681414">
    <property type="component" value="Unassembled WGS sequence"/>
</dbReference>
<dbReference type="PANTHER" id="PTHR42756">
    <property type="entry name" value="TRANSCRIPTIONAL REGULATOR, MARR"/>
    <property type="match status" value="1"/>
</dbReference>
<dbReference type="InterPro" id="IPR023187">
    <property type="entry name" value="Tscrpt_reg_MarR-type_CS"/>
</dbReference>
<evidence type="ECO:0000313" key="5">
    <source>
        <dbReference type="EMBL" id="MBS4196139.1"/>
    </source>
</evidence>
<evidence type="ECO:0000259" key="4">
    <source>
        <dbReference type="PROSITE" id="PS50995"/>
    </source>
</evidence>
<dbReference type="RefSeq" id="WP_213125295.1">
    <property type="nucleotide sequence ID" value="NZ_JAGYPG010000002.1"/>
</dbReference>
<dbReference type="GO" id="GO:0003700">
    <property type="term" value="F:DNA-binding transcription factor activity"/>
    <property type="evidence" value="ECO:0007669"/>
    <property type="project" value="InterPro"/>
</dbReference>
<dbReference type="InterPro" id="IPR036390">
    <property type="entry name" value="WH_DNA-bd_sf"/>
</dbReference>
<reference evidence="5 6" key="1">
    <citation type="submission" date="2021-05" db="EMBL/GenBank/DDBJ databases">
        <title>Novel Bacillus species.</title>
        <authorList>
            <person name="Liu G."/>
        </authorList>
    </citation>
    <scope>NUCLEOTIDE SEQUENCE [LARGE SCALE GENOMIC DNA]</scope>
    <source>
        <strain evidence="6">FJAT-49780</strain>
    </source>
</reference>
<evidence type="ECO:0000313" key="6">
    <source>
        <dbReference type="Proteomes" id="UP000681414"/>
    </source>
</evidence>
<dbReference type="Pfam" id="PF01047">
    <property type="entry name" value="MarR"/>
    <property type="match status" value="1"/>
</dbReference>
<proteinExistence type="predicted"/>
<dbReference type="EMBL" id="JAGYPG010000002">
    <property type="protein sequence ID" value="MBS4196139.1"/>
    <property type="molecule type" value="Genomic_DNA"/>
</dbReference>
<keyword evidence="1" id="KW-0805">Transcription regulation</keyword>
<evidence type="ECO:0000256" key="1">
    <source>
        <dbReference type="ARBA" id="ARBA00023015"/>
    </source>
</evidence>